<feature type="domain" description="HhH-GPD" evidence="6">
    <location>
        <begin position="130"/>
        <end position="290"/>
    </location>
</feature>
<comment type="catalytic activity">
    <reaction evidence="1">
        <text>Hydrolysis of alkylated DNA, releasing 3-methyladenine, 3-methylguanine, 7-methylguanine and 7-methyladenine.</text>
        <dbReference type="EC" id="3.2.2.21"/>
    </reaction>
</comment>
<sequence length="290" mass="33877">MHVWEEKIRISGPYDFNQVLRRLSIDPLHSIDHTKRIIKVPIYVHHKPMVVTVQGIGTIDKPIFLLQGEEEEVKEAAIERVCEIFHFKTSITAIHEHFQGTDLQHIFVEHYGTPLVLDFDPYSCLLKCIIHQQLNMTFAHTLSERFVKTFGTEIHGAWFYPQPAQLAHLQVEQLRELQFSGRKAEYVLGIAKKTASGELDFNRLKTMSDEAVFNELIKIRGVGPWTIENFLMFGLGRPNLFPKADIGIQNALRKQYNLDRKPTYEEMEQYSKEWEPYLSYASLYLWRSIE</sequence>
<dbReference type="Pfam" id="PF00730">
    <property type="entry name" value="HhH-GPD"/>
    <property type="match status" value="1"/>
</dbReference>
<proteinExistence type="inferred from homology"/>
<evidence type="ECO:0000256" key="2">
    <source>
        <dbReference type="ARBA" id="ARBA00010817"/>
    </source>
</evidence>
<evidence type="ECO:0000313" key="7">
    <source>
        <dbReference type="EMBL" id="NEY82290.1"/>
    </source>
</evidence>
<dbReference type="InterPro" id="IPR011257">
    <property type="entry name" value="DNA_glycosylase"/>
</dbReference>
<keyword evidence="5" id="KW-0234">DNA repair</keyword>
<dbReference type="GO" id="GO:0008725">
    <property type="term" value="F:DNA-3-methyladenine glycosylase activity"/>
    <property type="evidence" value="ECO:0007669"/>
    <property type="project" value="TreeGrafter"/>
</dbReference>
<dbReference type="InterPro" id="IPR003265">
    <property type="entry name" value="HhH-GPD_domain"/>
</dbReference>
<evidence type="ECO:0000256" key="3">
    <source>
        <dbReference type="ARBA" id="ARBA00012000"/>
    </source>
</evidence>
<keyword evidence="4" id="KW-0227">DNA damage</keyword>
<dbReference type="CDD" id="cd00056">
    <property type="entry name" value="ENDO3c"/>
    <property type="match status" value="1"/>
</dbReference>
<keyword evidence="8" id="KW-1185">Reference proteome</keyword>
<dbReference type="Gene3D" id="1.10.340.30">
    <property type="entry name" value="Hypothetical protein, domain 2"/>
    <property type="match status" value="1"/>
</dbReference>
<dbReference type="GO" id="GO:0032131">
    <property type="term" value="F:alkylated DNA binding"/>
    <property type="evidence" value="ECO:0007669"/>
    <property type="project" value="TreeGrafter"/>
</dbReference>
<dbReference type="Proteomes" id="UP000472971">
    <property type="component" value="Unassembled WGS sequence"/>
</dbReference>
<accession>A0A6B3VVK3</accession>
<evidence type="ECO:0000256" key="4">
    <source>
        <dbReference type="ARBA" id="ARBA00022763"/>
    </source>
</evidence>
<reference evidence="7 8" key="1">
    <citation type="submission" date="2020-02" db="EMBL/GenBank/DDBJ databases">
        <title>Bacillus aquiflavi sp. nov., isolated from yellow water of strong flavor Chinese baijiu in Yibin region of China.</title>
        <authorList>
            <person name="Xie J."/>
        </authorList>
    </citation>
    <scope>NUCLEOTIDE SEQUENCE [LARGE SCALE GENOMIC DNA]</scope>
    <source>
        <strain evidence="7 8">3H-10</strain>
    </source>
</reference>
<dbReference type="Gene3D" id="1.10.1670.40">
    <property type="match status" value="1"/>
</dbReference>
<comment type="caution">
    <text evidence="7">The sequence shown here is derived from an EMBL/GenBank/DDBJ whole genome shotgun (WGS) entry which is preliminary data.</text>
</comment>
<dbReference type="GO" id="GO:0005737">
    <property type="term" value="C:cytoplasm"/>
    <property type="evidence" value="ECO:0007669"/>
    <property type="project" value="TreeGrafter"/>
</dbReference>
<dbReference type="FunFam" id="1.10.340.30:FF:000004">
    <property type="entry name" value="DNA-3-methyladenine glycosylase II"/>
    <property type="match status" value="1"/>
</dbReference>
<evidence type="ECO:0000259" key="6">
    <source>
        <dbReference type="SMART" id="SM00478"/>
    </source>
</evidence>
<dbReference type="PANTHER" id="PTHR43003">
    <property type="entry name" value="DNA-3-METHYLADENINE GLYCOSYLASE"/>
    <property type="match status" value="1"/>
</dbReference>
<dbReference type="PANTHER" id="PTHR43003:SF5">
    <property type="entry name" value="DNA-3-METHYLADENINE GLYCOSYLASE"/>
    <property type="match status" value="1"/>
</dbReference>
<gene>
    <name evidence="7" type="ORF">G4D64_12430</name>
</gene>
<comment type="similarity">
    <text evidence="2">Belongs to the alkylbase DNA glycosidase AlkA family.</text>
</comment>
<organism evidence="7 8">
    <name type="scientific">Bacillus aquiflavi</name>
    <dbReference type="NCBI Taxonomy" id="2672567"/>
    <lineage>
        <taxon>Bacteria</taxon>
        <taxon>Bacillati</taxon>
        <taxon>Bacillota</taxon>
        <taxon>Bacilli</taxon>
        <taxon>Bacillales</taxon>
        <taxon>Bacillaceae</taxon>
        <taxon>Bacillus</taxon>
    </lineage>
</organism>
<dbReference type="GO" id="GO:0006285">
    <property type="term" value="P:base-excision repair, AP site formation"/>
    <property type="evidence" value="ECO:0007669"/>
    <property type="project" value="TreeGrafter"/>
</dbReference>
<dbReference type="GO" id="GO:0032993">
    <property type="term" value="C:protein-DNA complex"/>
    <property type="evidence" value="ECO:0007669"/>
    <property type="project" value="TreeGrafter"/>
</dbReference>
<evidence type="ECO:0000313" key="8">
    <source>
        <dbReference type="Proteomes" id="UP000472971"/>
    </source>
</evidence>
<name>A0A6B3VVK3_9BACI</name>
<evidence type="ECO:0000256" key="1">
    <source>
        <dbReference type="ARBA" id="ARBA00000086"/>
    </source>
</evidence>
<evidence type="ECO:0000256" key="5">
    <source>
        <dbReference type="ARBA" id="ARBA00023204"/>
    </source>
</evidence>
<dbReference type="AlphaFoldDB" id="A0A6B3VVK3"/>
<dbReference type="GO" id="GO:0006307">
    <property type="term" value="P:DNA alkylation repair"/>
    <property type="evidence" value="ECO:0007669"/>
    <property type="project" value="TreeGrafter"/>
</dbReference>
<dbReference type="EC" id="3.2.2.21" evidence="3"/>
<dbReference type="GO" id="GO:0043916">
    <property type="term" value="F:DNA-7-methylguanine glycosylase activity"/>
    <property type="evidence" value="ECO:0007669"/>
    <property type="project" value="TreeGrafter"/>
</dbReference>
<dbReference type="EMBL" id="JAAIWN010000030">
    <property type="protein sequence ID" value="NEY82290.1"/>
    <property type="molecule type" value="Genomic_DNA"/>
</dbReference>
<dbReference type="SMART" id="SM00478">
    <property type="entry name" value="ENDO3c"/>
    <property type="match status" value="1"/>
</dbReference>
<dbReference type="SUPFAM" id="SSF48150">
    <property type="entry name" value="DNA-glycosylase"/>
    <property type="match status" value="1"/>
</dbReference>
<protein>
    <recommendedName>
        <fullName evidence="3">DNA-3-methyladenine glycosylase II</fullName>
        <ecNumber evidence="3">3.2.2.21</ecNumber>
    </recommendedName>
</protein>
<dbReference type="InterPro" id="IPR051912">
    <property type="entry name" value="Alkylbase_DNA_Glycosylase/TA"/>
</dbReference>